<feature type="compositionally biased region" description="Low complexity" evidence="7">
    <location>
        <begin position="690"/>
        <end position="702"/>
    </location>
</feature>
<evidence type="ECO:0000256" key="5">
    <source>
        <dbReference type="ARBA" id="ARBA00022989"/>
    </source>
</evidence>
<dbReference type="SMART" id="SM01320">
    <property type="entry name" value="TRP_N"/>
    <property type="match status" value="1"/>
</dbReference>
<evidence type="ECO:0000256" key="4">
    <source>
        <dbReference type="ARBA" id="ARBA00022729"/>
    </source>
</evidence>
<feature type="transmembrane region" description="Helical" evidence="8">
    <location>
        <begin position="397"/>
        <end position="417"/>
    </location>
</feature>
<keyword evidence="6 8" id="KW-0472">Membrane</keyword>
<dbReference type="InterPro" id="IPR040241">
    <property type="entry name" value="TRP_Flc/Pkd2-like"/>
</dbReference>
<name>A0A875S1X8_EENNA</name>
<feature type="transmembrane region" description="Helical" evidence="8">
    <location>
        <begin position="487"/>
        <end position="507"/>
    </location>
</feature>
<dbReference type="KEGG" id="bnn:FOA43_001413"/>
<dbReference type="GeneID" id="62194814"/>
<keyword evidence="12" id="KW-1185">Reference proteome</keyword>
<evidence type="ECO:0000256" key="6">
    <source>
        <dbReference type="ARBA" id="ARBA00023136"/>
    </source>
</evidence>
<dbReference type="EMBL" id="CP064812">
    <property type="protein sequence ID" value="QPG74092.1"/>
    <property type="molecule type" value="Genomic_DNA"/>
</dbReference>
<feature type="transmembrane region" description="Helical" evidence="8">
    <location>
        <begin position="513"/>
        <end position="531"/>
    </location>
</feature>
<evidence type="ECO:0000256" key="9">
    <source>
        <dbReference type="SAM" id="SignalP"/>
    </source>
</evidence>
<dbReference type="GO" id="GO:0009272">
    <property type="term" value="P:fungal-type cell wall biogenesis"/>
    <property type="evidence" value="ECO:0007669"/>
    <property type="project" value="TreeGrafter"/>
</dbReference>
<reference evidence="11" key="1">
    <citation type="submission" date="2020-10" db="EMBL/GenBank/DDBJ databases">
        <authorList>
            <person name="Roach M.J.R."/>
        </authorList>
    </citation>
    <scope>NUCLEOTIDE SEQUENCE</scope>
    <source>
        <strain evidence="11">CBS 1945</strain>
    </source>
</reference>
<feature type="transmembrane region" description="Helical" evidence="8">
    <location>
        <begin position="543"/>
        <end position="562"/>
    </location>
</feature>
<dbReference type="RefSeq" id="XP_038777657.1">
    <property type="nucleotide sequence ID" value="XM_038921729.1"/>
</dbReference>
<evidence type="ECO:0000256" key="8">
    <source>
        <dbReference type="SAM" id="Phobius"/>
    </source>
</evidence>
<feature type="region of interest" description="Disordered" evidence="7">
    <location>
        <begin position="742"/>
        <end position="770"/>
    </location>
</feature>
<dbReference type="InterPro" id="IPR010308">
    <property type="entry name" value="TRP_C"/>
</dbReference>
<organism evidence="11 12">
    <name type="scientific">Eeniella nana</name>
    <name type="common">Yeast</name>
    <name type="synonym">Brettanomyces nanus</name>
    <dbReference type="NCBI Taxonomy" id="13502"/>
    <lineage>
        <taxon>Eukaryota</taxon>
        <taxon>Fungi</taxon>
        <taxon>Dikarya</taxon>
        <taxon>Ascomycota</taxon>
        <taxon>Saccharomycotina</taxon>
        <taxon>Pichiomycetes</taxon>
        <taxon>Pichiales</taxon>
        <taxon>Pichiaceae</taxon>
        <taxon>Brettanomyces</taxon>
    </lineage>
</organism>
<dbReference type="Proteomes" id="UP000662931">
    <property type="component" value="Chromosome 1"/>
</dbReference>
<feature type="transmembrane region" description="Helical" evidence="8">
    <location>
        <begin position="423"/>
        <end position="445"/>
    </location>
</feature>
<keyword evidence="5 8" id="KW-1133">Transmembrane helix</keyword>
<accession>A0A875S1X8</accession>
<dbReference type="InterPro" id="IPR032800">
    <property type="entry name" value="TRP_N"/>
</dbReference>
<feature type="transmembrane region" description="Helical" evidence="8">
    <location>
        <begin position="254"/>
        <end position="279"/>
    </location>
</feature>
<evidence type="ECO:0000313" key="11">
    <source>
        <dbReference type="EMBL" id="QPG74092.1"/>
    </source>
</evidence>
<feature type="transmembrane region" description="Helical" evidence="8">
    <location>
        <begin position="574"/>
        <end position="603"/>
    </location>
</feature>
<gene>
    <name evidence="11" type="ORF">FOA43_001413</name>
</gene>
<keyword evidence="4 9" id="KW-0732">Signal</keyword>
<comment type="subcellular location">
    <subcellularLocation>
        <location evidence="1">Membrane</location>
        <topology evidence="1">Multi-pass membrane protein</topology>
    </subcellularLocation>
</comment>
<feature type="compositionally biased region" description="Polar residues" evidence="7">
    <location>
        <begin position="703"/>
        <end position="721"/>
    </location>
</feature>
<dbReference type="AlphaFoldDB" id="A0A875S1X8"/>
<evidence type="ECO:0000256" key="7">
    <source>
        <dbReference type="SAM" id="MobiDB-lite"/>
    </source>
</evidence>
<evidence type="ECO:0000256" key="1">
    <source>
        <dbReference type="ARBA" id="ARBA00004141"/>
    </source>
</evidence>
<feature type="chain" id="PRO_5034151711" description="ML-like domain-containing protein" evidence="9">
    <location>
        <begin position="24"/>
        <end position="770"/>
    </location>
</feature>
<dbReference type="GO" id="GO:0016020">
    <property type="term" value="C:membrane"/>
    <property type="evidence" value="ECO:0007669"/>
    <property type="project" value="UniProtKB-SubCell"/>
</dbReference>
<evidence type="ECO:0000259" key="10">
    <source>
        <dbReference type="SMART" id="SM01320"/>
    </source>
</evidence>
<comment type="similarity">
    <text evidence="2">Belongs to the transient receptor potential (TRP) ion channel family.</text>
</comment>
<feature type="compositionally biased region" description="Polar residues" evidence="7">
    <location>
        <begin position="742"/>
        <end position="757"/>
    </location>
</feature>
<proteinExistence type="inferred from homology"/>
<dbReference type="OrthoDB" id="5212126at2759"/>
<feature type="compositionally biased region" description="Low complexity" evidence="7">
    <location>
        <begin position="665"/>
        <end position="678"/>
    </location>
</feature>
<feature type="transmembrane region" description="Helical" evidence="8">
    <location>
        <begin position="206"/>
        <end position="234"/>
    </location>
</feature>
<feature type="region of interest" description="Disordered" evidence="7">
    <location>
        <begin position="651"/>
        <end position="721"/>
    </location>
</feature>
<dbReference type="Pfam" id="PF14558">
    <property type="entry name" value="TRP_N"/>
    <property type="match status" value="1"/>
</dbReference>
<feature type="transmembrane region" description="Helical" evidence="8">
    <location>
        <begin position="171"/>
        <end position="194"/>
    </location>
</feature>
<evidence type="ECO:0000256" key="2">
    <source>
        <dbReference type="ARBA" id="ARBA00010642"/>
    </source>
</evidence>
<evidence type="ECO:0000313" key="12">
    <source>
        <dbReference type="Proteomes" id="UP000662931"/>
    </source>
</evidence>
<protein>
    <recommendedName>
        <fullName evidence="10">ML-like domain-containing protein</fullName>
    </recommendedName>
</protein>
<dbReference type="GO" id="GO:0055085">
    <property type="term" value="P:transmembrane transport"/>
    <property type="evidence" value="ECO:0007669"/>
    <property type="project" value="TreeGrafter"/>
</dbReference>
<sequence length="770" mass="85505">MSPISILLPIVSLLSCFISTACAKYIKTDSLLTCMQNSEFSSSYFEVIYYPANKSIYYQIDGTSSISGKVAASVELIVYGLNVYETTINLCDFDVDTICPLTAGHLDISGTYKIDSDDIPDIPAVAYGVPDLDAYVQVHIYKLNSSGKVTKTEVACLQATLTNGKTVQTKYAAWPIACISGFGLVVSSIFSLFGHSTTAWHIASNAASLFIYFQSLATIAMMGVAKVPPIAAAWAQNFMWTLGIVKVDFMQDMLYWYIQSTGGTVSSILTNQSVISIAVQKMVRRMARSLFKRAVTVATGSATDVLEDSNLYTTDEQNVGSKILVLRGIKRVAYLSGIEISNIFMTSMVYFLFVGFVMIILIGFFKALVEILFRTNCLHSPRFNWFRQHWVPIIKGLLFRLFHITFTQITLMCIWEFTRNDSAGCIAFAVIIALVSWALMCYATYRIFMAGRRSQREQGNPAYFLFGDAKFLSRFGFMYTQYKAGKYYWLPVLLFFLFVRALLIAVLQSHGKVCAVMIFAIELIYAAVVIWKRPFMDKRTTVFNIFIAVVNLVNSIIFLFFSNVFNNPQVVSSVAAIVFFILNAVFALILLIMIIVSCTLALVHRNPDSRYGPFKDDRAAFVAVPEDRKSKVEYELEELGAAAMRGHKSVSMLPEAGDPESKLATESSLTNNYSSSTNPFDVDGDAAYGNNNSSSNNNNNSNGQNEGSELHFTSGNAHNNGETGYSSNYNWNYDTGYNNNNSARTRANETASGSSGHLYNAQGFHKRSVI</sequence>
<feature type="signal peptide" evidence="9">
    <location>
        <begin position="1"/>
        <end position="23"/>
    </location>
</feature>
<keyword evidence="3 8" id="KW-0812">Transmembrane</keyword>
<feature type="domain" description="ML-like" evidence="10">
    <location>
        <begin position="24"/>
        <end position="168"/>
    </location>
</feature>
<dbReference type="Pfam" id="PF06011">
    <property type="entry name" value="TRP"/>
    <property type="match status" value="1"/>
</dbReference>
<dbReference type="PANTHER" id="PTHR31145">
    <property type="entry name" value="INTEGRAL MEMBRANE PROTEIN (AFU_ORTHOLOGUE AFUA_7G01610)"/>
    <property type="match status" value="1"/>
</dbReference>
<evidence type="ECO:0000256" key="3">
    <source>
        <dbReference type="ARBA" id="ARBA00022692"/>
    </source>
</evidence>
<dbReference type="PANTHER" id="PTHR31145:SF2">
    <property type="entry name" value="FLAVIN CARRIER PROTEIN 2"/>
    <property type="match status" value="1"/>
</dbReference>